<dbReference type="Proteomes" id="UP000305888">
    <property type="component" value="Chromosome"/>
</dbReference>
<dbReference type="AlphaFoldDB" id="A0A5B8FX31"/>
<evidence type="ECO:0000313" key="3">
    <source>
        <dbReference type="Proteomes" id="UP000305888"/>
    </source>
</evidence>
<evidence type="ECO:0000313" key="2">
    <source>
        <dbReference type="EMBL" id="QDL92134.1"/>
    </source>
</evidence>
<sequence length="286" mass="31184">MTSNFYRTLGTLLTVLVISAVLTPAQAQVERLKGTYLGVAEAQGMRLDISPSGGGLHGRFTDSNGTVAEFDAPSVGTAAETVIEFPQRKVKIRIFPEAVGLRMIAIPLDANGQPVIDETNALVFLPPDVKVPEVPSGYQPPTYRKRVVDPDTFLISYPFWPPEGVAFGYESLEARYRPLFGLFPVVMTDVLWKLCSSSYKPGVLGEALRGQNVTCDQVLRKIDEVQRRGRFAAYKARVAKEADVLMTSVQCARGYIVKPEICRPAAKRVSDAAISMNTVSSVLSGL</sequence>
<gene>
    <name evidence="2" type="ORF">FDP22_10340</name>
</gene>
<organism evidence="2 3">
    <name type="scientific">Paroceanicella profunda</name>
    <dbReference type="NCBI Taxonomy" id="2579971"/>
    <lineage>
        <taxon>Bacteria</taxon>
        <taxon>Pseudomonadati</taxon>
        <taxon>Pseudomonadota</taxon>
        <taxon>Alphaproteobacteria</taxon>
        <taxon>Rhodobacterales</taxon>
        <taxon>Paracoccaceae</taxon>
        <taxon>Paroceanicella</taxon>
    </lineage>
</organism>
<reference evidence="2 3" key="1">
    <citation type="submission" date="2019-06" db="EMBL/GenBank/DDBJ databases">
        <title>Genome sequence of Rhodobacteraceae bacterium D4M1.</title>
        <authorList>
            <person name="Cao J."/>
        </authorList>
    </citation>
    <scope>NUCLEOTIDE SEQUENCE [LARGE SCALE GENOMIC DNA]</scope>
    <source>
        <strain evidence="2 3">D4M1</strain>
    </source>
</reference>
<name>A0A5B8FX31_9RHOB</name>
<dbReference type="EMBL" id="CP040818">
    <property type="protein sequence ID" value="QDL92134.1"/>
    <property type="molecule type" value="Genomic_DNA"/>
</dbReference>
<keyword evidence="3" id="KW-1185">Reference proteome</keyword>
<evidence type="ECO:0000256" key="1">
    <source>
        <dbReference type="SAM" id="SignalP"/>
    </source>
</evidence>
<dbReference type="OrthoDB" id="7820839at2"/>
<feature type="chain" id="PRO_5022902477" evidence="1">
    <location>
        <begin position="28"/>
        <end position="286"/>
    </location>
</feature>
<protein>
    <submittedName>
        <fullName evidence="2">Uncharacterized protein</fullName>
    </submittedName>
</protein>
<accession>A0A5B8FX31</accession>
<proteinExistence type="predicted"/>
<dbReference type="KEGG" id="ppru:FDP22_10340"/>
<dbReference type="RefSeq" id="WP_138572666.1">
    <property type="nucleotide sequence ID" value="NZ_CP040818.1"/>
</dbReference>
<keyword evidence="1" id="KW-0732">Signal</keyword>
<feature type="signal peptide" evidence="1">
    <location>
        <begin position="1"/>
        <end position="27"/>
    </location>
</feature>